<keyword evidence="1" id="KW-0812">Transmembrane</keyword>
<keyword evidence="1" id="KW-1133">Transmembrane helix</keyword>
<dbReference type="Proteomes" id="UP000298663">
    <property type="component" value="Unassembled WGS sequence"/>
</dbReference>
<proteinExistence type="predicted"/>
<organism evidence="2 3">
    <name type="scientific">Steinernema carpocapsae</name>
    <name type="common">Entomopathogenic nematode</name>
    <dbReference type="NCBI Taxonomy" id="34508"/>
    <lineage>
        <taxon>Eukaryota</taxon>
        <taxon>Metazoa</taxon>
        <taxon>Ecdysozoa</taxon>
        <taxon>Nematoda</taxon>
        <taxon>Chromadorea</taxon>
        <taxon>Rhabditida</taxon>
        <taxon>Tylenchina</taxon>
        <taxon>Panagrolaimomorpha</taxon>
        <taxon>Strongyloidoidea</taxon>
        <taxon>Steinernematidae</taxon>
        <taxon>Steinernema</taxon>
    </lineage>
</organism>
<comment type="caution">
    <text evidence="2">The sequence shown here is derived from an EMBL/GenBank/DDBJ whole genome shotgun (WGS) entry which is preliminary data.</text>
</comment>
<evidence type="ECO:0000313" key="2">
    <source>
        <dbReference type="EMBL" id="TKR64145.1"/>
    </source>
</evidence>
<keyword evidence="3" id="KW-1185">Reference proteome</keyword>
<reference evidence="2 3" key="2">
    <citation type="journal article" date="2019" name="G3 (Bethesda)">
        <title>Hybrid Assembly of the Genome of the Entomopathogenic Nematode Steinernema carpocapsae Identifies the X-Chromosome.</title>
        <authorList>
            <person name="Serra L."/>
            <person name="Macchietto M."/>
            <person name="Macias-Munoz A."/>
            <person name="McGill C.J."/>
            <person name="Rodriguez I.M."/>
            <person name="Rodriguez B."/>
            <person name="Murad R."/>
            <person name="Mortazavi A."/>
        </authorList>
    </citation>
    <scope>NUCLEOTIDE SEQUENCE [LARGE SCALE GENOMIC DNA]</scope>
    <source>
        <strain evidence="2 3">ALL</strain>
    </source>
</reference>
<name>A0A4V5ZYK5_STECR</name>
<keyword evidence="1" id="KW-0472">Membrane</keyword>
<sequence length="93" mass="10580">MPNLAHFSESSSKRTVASKSVRESCERACCNGVQDSIVLQRLEENRPNFATYSNRREEKYLRYAAMVLSITTILIAFFCALGCCTRMEAYHFG</sequence>
<protein>
    <submittedName>
        <fullName evidence="2">Uncharacterized protein</fullName>
    </submittedName>
</protein>
<evidence type="ECO:0000256" key="1">
    <source>
        <dbReference type="SAM" id="Phobius"/>
    </source>
</evidence>
<reference evidence="2 3" key="1">
    <citation type="journal article" date="2015" name="Genome Biol.">
        <title>Comparative genomics of Steinernema reveals deeply conserved gene regulatory networks.</title>
        <authorList>
            <person name="Dillman A.R."/>
            <person name="Macchietto M."/>
            <person name="Porter C.F."/>
            <person name="Rogers A."/>
            <person name="Williams B."/>
            <person name="Antoshechkin I."/>
            <person name="Lee M.M."/>
            <person name="Goodwin Z."/>
            <person name="Lu X."/>
            <person name="Lewis E.E."/>
            <person name="Goodrich-Blair H."/>
            <person name="Stock S.P."/>
            <person name="Adams B.J."/>
            <person name="Sternberg P.W."/>
            <person name="Mortazavi A."/>
        </authorList>
    </citation>
    <scope>NUCLEOTIDE SEQUENCE [LARGE SCALE GENOMIC DNA]</scope>
    <source>
        <strain evidence="2 3">ALL</strain>
    </source>
</reference>
<dbReference type="AlphaFoldDB" id="A0A4V5ZYK5"/>
<feature type="transmembrane region" description="Helical" evidence="1">
    <location>
        <begin position="63"/>
        <end position="84"/>
    </location>
</feature>
<evidence type="ECO:0000313" key="3">
    <source>
        <dbReference type="Proteomes" id="UP000298663"/>
    </source>
</evidence>
<dbReference type="EMBL" id="AZBU02000009">
    <property type="protein sequence ID" value="TKR64145.1"/>
    <property type="molecule type" value="Genomic_DNA"/>
</dbReference>
<accession>A0A4V5ZYK5</accession>
<gene>
    <name evidence="2" type="ORF">L596_024727</name>
</gene>